<keyword evidence="5" id="KW-1185">Reference proteome</keyword>
<dbReference type="NCBIfam" id="TIGR04505">
    <property type="entry name" value="PtsS_plasma"/>
    <property type="match status" value="1"/>
</dbReference>
<proteinExistence type="predicted"/>
<evidence type="ECO:0000259" key="3">
    <source>
        <dbReference type="Pfam" id="PF12849"/>
    </source>
</evidence>
<dbReference type="Gene3D" id="3.40.190.10">
    <property type="entry name" value="Periplasmic binding protein-like II"/>
    <property type="match status" value="2"/>
</dbReference>
<dbReference type="EMBL" id="CP006682">
    <property type="protein sequence ID" value="AHB36663.1"/>
    <property type="molecule type" value="Genomic_DNA"/>
</dbReference>
<name>V5RJL5_SPIAP</name>
<sequence>MNKKISISLILIAIAMLLLWVWTLFIKNSSIIIGGSTSVNPFMQELTKNYYEHNGSKTDFVYNSTGSQAGVSGVEKNMYTAGFISKEVKEETLSENNSFSKKINYQDVLNENDLKDSLKADKVSGEFENNSFASLEFALDAIAIIYNAPEWYRTFEFKSNVGDNKITLETLMNFNLKKDDNNILKQIYLGKLTWLDLAKHLLKEKNYNINLPNFEDQKINTITRESGSGTRSAFTDLTGIKSSDMKSSEVNSNGSMFRNIRDNIGIGYVSYAFVSSVYEEVDASGKVSKNNVRIAGIGGKKLGNKADSGSEPENWYGLKQKNDGSWEPTKEKNEEFIRKCYEFKRPFVSIFNLKNKNFKYLLELFVYMISDESNESFEKEGLVKNFVINPQAKNKVKRGFENG</sequence>
<evidence type="ECO:0000313" key="4">
    <source>
        <dbReference type="EMBL" id="AHB36663.1"/>
    </source>
</evidence>
<dbReference type="Pfam" id="PF12849">
    <property type="entry name" value="PBP_like_2"/>
    <property type="match status" value="1"/>
</dbReference>
<keyword evidence="2" id="KW-1133">Transmembrane helix</keyword>
<dbReference type="eggNOG" id="COG0226">
    <property type="taxonomic scope" value="Bacteria"/>
</dbReference>
<dbReference type="SUPFAM" id="SSF53850">
    <property type="entry name" value="Periplasmic binding protein-like II"/>
    <property type="match status" value="1"/>
</dbReference>
<keyword evidence="2" id="KW-0812">Transmembrane</keyword>
<dbReference type="InterPro" id="IPR024370">
    <property type="entry name" value="PBP_domain"/>
</dbReference>
<dbReference type="InterPro" id="IPR050811">
    <property type="entry name" value="Phosphate_ABC_transporter"/>
</dbReference>
<reference evidence="4 5" key="1">
    <citation type="journal article" date="2014" name="Genome Announc.">
        <title>Complete Genome Sequence of Spiroplasma apis B31T (ATCC 33834), a Bacterium Associated with May Disease of Honeybees (Apis mellifera).</title>
        <authorList>
            <person name="Ku C."/>
            <person name="Lo W.S."/>
            <person name="Chen L.L."/>
            <person name="Kuo C.H."/>
        </authorList>
    </citation>
    <scope>NUCLEOTIDE SEQUENCE [LARGE SCALE GENOMIC DNA]</scope>
    <source>
        <strain evidence="4">B31</strain>
    </source>
</reference>
<dbReference type="RefSeq" id="WP_023789975.1">
    <property type="nucleotide sequence ID" value="NC_022998.1"/>
</dbReference>
<evidence type="ECO:0000256" key="2">
    <source>
        <dbReference type="SAM" id="Phobius"/>
    </source>
</evidence>
<keyword evidence="1" id="KW-0732">Signal</keyword>
<dbReference type="HOGENOM" id="CLU_700020_0_0_14"/>
<keyword evidence="2" id="KW-0472">Membrane</keyword>
<feature type="domain" description="PBP" evidence="3">
    <location>
        <begin position="30"/>
        <end position="297"/>
    </location>
</feature>
<dbReference type="KEGG" id="sapi:SAPIS_v1c08180"/>
<gene>
    <name evidence="4" type="primary">pstS</name>
    <name evidence="4" type="ORF">SAPIS_v1c08180</name>
</gene>
<dbReference type="PANTHER" id="PTHR30570">
    <property type="entry name" value="PERIPLASMIC PHOSPHATE BINDING COMPONENT OF PHOSPHATE ABC TRANSPORTER"/>
    <property type="match status" value="1"/>
</dbReference>
<dbReference type="AlphaFoldDB" id="V5RJL5"/>
<feature type="transmembrane region" description="Helical" evidence="2">
    <location>
        <begin position="7"/>
        <end position="26"/>
    </location>
</feature>
<dbReference type="Proteomes" id="UP000018550">
    <property type="component" value="Chromosome"/>
</dbReference>
<dbReference type="InterPro" id="IPR030980">
    <property type="entry name" value="PtsS_plasma"/>
</dbReference>
<protein>
    <submittedName>
        <fullName evidence="4">Phosphate ABC transporter substrate-binding protein</fullName>
    </submittedName>
</protein>
<accession>V5RJL5</accession>
<dbReference type="STRING" id="1276258.SAPIS_v1c08180"/>
<dbReference type="PATRIC" id="fig|1276258.3.peg.839"/>
<evidence type="ECO:0000256" key="1">
    <source>
        <dbReference type="ARBA" id="ARBA00022729"/>
    </source>
</evidence>
<dbReference type="PANTHER" id="PTHR30570:SF1">
    <property type="entry name" value="PHOSPHATE-BINDING PROTEIN PSTS"/>
    <property type="match status" value="1"/>
</dbReference>
<evidence type="ECO:0000313" key="5">
    <source>
        <dbReference type="Proteomes" id="UP000018550"/>
    </source>
</evidence>
<dbReference type="OrthoDB" id="396902at2"/>
<organism evidence="4 5">
    <name type="scientific">Spiroplasma apis B31</name>
    <dbReference type="NCBI Taxonomy" id="1276258"/>
    <lineage>
        <taxon>Bacteria</taxon>
        <taxon>Bacillati</taxon>
        <taxon>Mycoplasmatota</taxon>
        <taxon>Mollicutes</taxon>
        <taxon>Entomoplasmatales</taxon>
        <taxon>Spiroplasmataceae</taxon>
        <taxon>Spiroplasma</taxon>
    </lineage>
</organism>